<feature type="domain" description="FAD-binding PCMH-type" evidence="4">
    <location>
        <begin position="1"/>
        <end position="169"/>
    </location>
</feature>
<dbReference type="PANTHER" id="PTHR42659:SF2">
    <property type="entry name" value="XANTHINE DEHYDROGENASE SUBUNIT C-RELATED"/>
    <property type="match status" value="1"/>
</dbReference>
<dbReference type="PANTHER" id="PTHR42659">
    <property type="entry name" value="XANTHINE DEHYDROGENASE SUBUNIT C-RELATED"/>
    <property type="match status" value="1"/>
</dbReference>
<accession>A0ABY1NHX4</accession>
<dbReference type="PROSITE" id="PS51387">
    <property type="entry name" value="FAD_PCMH"/>
    <property type="match status" value="1"/>
</dbReference>
<dbReference type="InterPro" id="IPR005107">
    <property type="entry name" value="CO_DH_flav_C"/>
</dbReference>
<proteinExistence type="predicted"/>
<dbReference type="Pfam" id="PF03450">
    <property type="entry name" value="CO_deh_flav_C"/>
    <property type="match status" value="1"/>
</dbReference>
<evidence type="ECO:0000256" key="3">
    <source>
        <dbReference type="ARBA" id="ARBA00023002"/>
    </source>
</evidence>
<dbReference type="Gene3D" id="3.30.465.10">
    <property type="match status" value="1"/>
</dbReference>
<dbReference type="SUPFAM" id="SSF56176">
    <property type="entry name" value="FAD-binding/transporter-associated domain-like"/>
    <property type="match status" value="1"/>
</dbReference>
<dbReference type="SUPFAM" id="SSF55447">
    <property type="entry name" value="CO dehydrogenase flavoprotein C-terminal domain-like"/>
    <property type="match status" value="1"/>
</dbReference>
<evidence type="ECO:0000256" key="2">
    <source>
        <dbReference type="ARBA" id="ARBA00022827"/>
    </source>
</evidence>
<name>A0ABY1NHX4_9RHOB</name>
<dbReference type="InterPro" id="IPR051312">
    <property type="entry name" value="Diverse_Substr_Oxidored"/>
</dbReference>
<evidence type="ECO:0000256" key="1">
    <source>
        <dbReference type="ARBA" id="ARBA00022630"/>
    </source>
</evidence>
<keyword evidence="1" id="KW-0285">Flavoprotein</keyword>
<dbReference type="Proteomes" id="UP001157961">
    <property type="component" value="Unassembled WGS sequence"/>
</dbReference>
<dbReference type="InterPro" id="IPR036683">
    <property type="entry name" value="CO_DH_flav_C_dom_sf"/>
</dbReference>
<dbReference type="EMBL" id="FXTY01000002">
    <property type="protein sequence ID" value="SMP10154.1"/>
    <property type="molecule type" value="Genomic_DNA"/>
</dbReference>
<reference evidence="5 6" key="1">
    <citation type="submission" date="2017-05" db="EMBL/GenBank/DDBJ databases">
        <authorList>
            <person name="Varghese N."/>
            <person name="Submissions S."/>
        </authorList>
    </citation>
    <scope>NUCLEOTIDE SEQUENCE [LARGE SCALE GENOMIC DNA]</scope>
    <source>
        <strain evidence="5 6">DSM 29734</strain>
    </source>
</reference>
<dbReference type="Gene3D" id="3.30.390.50">
    <property type="entry name" value="CO dehydrogenase flavoprotein, C-terminal domain"/>
    <property type="match status" value="1"/>
</dbReference>
<keyword evidence="2" id="KW-0274">FAD</keyword>
<evidence type="ECO:0000259" key="4">
    <source>
        <dbReference type="PROSITE" id="PS51387"/>
    </source>
</evidence>
<dbReference type="InterPro" id="IPR002346">
    <property type="entry name" value="Mopterin_DH_FAD-bd"/>
</dbReference>
<protein>
    <submittedName>
        <fullName evidence="5">CO or xanthine dehydrogenase, FAD-binding subunit</fullName>
    </submittedName>
</protein>
<evidence type="ECO:0000313" key="6">
    <source>
        <dbReference type="Proteomes" id="UP001157961"/>
    </source>
</evidence>
<comment type="caution">
    <text evidence="5">The sequence shown here is derived from an EMBL/GenBank/DDBJ whole genome shotgun (WGS) entry which is preliminary data.</text>
</comment>
<dbReference type="SMART" id="SM01092">
    <property type="entry name" value="CO_deh_flav_C"/>
    <property type="match status" value="1"/>
</dbReference>
<evidence type="ECO:0000313" key="5">
    <source>
        <dbReference type="EMBL" id="SMP10154.1"/>
    </source>
</evidence>
<keyword evidence="3" id="KW-0560">Oxidoreductase</keyword>
<dbReference type="InterPro" id="IPR036318">
    <property type="entry name" value="FAD-bd_PCMH-like_sf"/>
</dbReference>
<gene>
    <name evidence="5" type="ORF">SAMN06265373_10298</name>
</gene>
<dbReference type="InterPro" id="IPR016166">
    <property type="entry name" value="FAD-bd_PCMH"/>
</dbReference>
<keyword evidence="6" id="KW-1185">Reference proteome</keyword>
<sequence>MGIYHRPGKLKDALAVLARSDVQLVAGCTDVFAASEAQELCGSVLDITQIAELRGISKTGTGWRIGAATTWRDVCDAPLPAAFDMLKQAAREVGGIQVQNAGTVAGNICNASPAADGMPPLLALDAQVELVSERGVRQVPLAQFVTGPREISREKDEVVTSVLIPEASAVGRSRFLKLGARKHLVISIAMTAVLLEVEAKVIKAAAVSVGACGPVACRVSALENVLVGCELSSAVQLVQSDKFGDVLSPISDVRGDADYRRDAAVELVRRAVHDVIEEIP</sequence>
<dbReference type="Pfam" id="PF00941">
    <property type="entry name" value="FAD_binding_5"/>
    <property type="match status" value="1"/>
</dbReference>
<dbReference type="InterPro" id="IPR016169">
    <property type="entry name" value="FAD-bd_PCMH_sub2"/>
</dbReference>
<organism evidence="5 6">
    <name type="scientific">Shimia sagamensis</name>
    <dbReference type="NCBI Taxonomy" id="1566352"/>
    <lineage>
        <taxon>Bacteria</taxon>
        <taxon>Pseudomonadati</taxon>
        <taxon>Pseudomonadota</taxon>
        <taxon>Alphaproteobacteria</taxon>
        <taxon>Rhodobacterales</taxon>
        <taxon>Roseobacteraceae</taxon>
    </lineage>
</organism>
<dbReference type="RefSeq" id="WP_283424861.1">
    <property type="nucleotide sequence ID" value="NZ_FXTY01000002.1"/>
</dbReference>